<proteinExistence type="predicted"/>
<evidence type="ECO:0000313" key="2">
    <source>
        <dbReference type="EMBL" id="MBB5108015.1"/>
    </source>
</evidence>
<dbReference type="OrthoDB" id="4266647at2"/>
<feature type="region of interest" description="Disordered" evidence="1">
    <location>
        <begin position="1"/>
        <end position="50"/>
    </location>
</feature>
<name>A0A5P2X0W3_STRST</name>
<feature type="compositionally biased region" description="Pro residues" evidence="1">
    <location>
        <begin position="17"/>
        <end position="39"/>
    </location>
</feature>
<protein>
    <recommendedName>
        <fullName evidence="6">ATP-binding protein</fullName>
    </recommendedName>
</protein>
<dbReference type="KEGG" id="sspb:CP982_00135"/>
<dbReference type="EMBL" id="CP023690">
    <property type="protein sequence ID" value="QEV57344.1"/>
    <property type="molecule type" value="Genomic_DNA"/>
</dbReference>
<accession>A0A5P2X0W3</accession>
<evidence type="ECO:0000256" key="1">
    <source>
        <dbReference type="SAM" id="MobiDB-lite"/>
    </source>
</evidence>
<organism evidence="3 4">
    <name type="scientific">Streptomyces spectabilis</name>
    <dbReference type="NCBI Taxonomy" id="68270"/>
    <lineage>
        <taxon>Bacteria</taxon>
        <taxon>Bacillati</taxon>
        <taxon>Actinomycetota</taxon>
        <taxon>Actinomycetes</taxon>
        <taxon>Kitasatosporales</taxon>
        <taxon>Streptomycetaceae</taxon>
        <taxon>Streptomyces</taxon>
    </lineage>
</organism>
<dbReference type="RefSeq" id="WP_150508560.1">
    <property type="nucleotide sequence ID" value="NZ_BMSQ01000032.1"/>
</dbReference>
<dbReference type="EMBL" id="JACHJD010000016">
    <property type="protein sequence ID" value="MBB5108015.1"/>
    <property type="molecule type" value="Genomic_DNA"/>
</dbReference>
<evidence type="ECO:0008006" key="6">
    <source>
        <dbReference type="Google" id="ProtNLM"/>
    </source>
</evidence>
<evidence type="ECO:0000313" key="4">
    <source>
        <dbReference type="Proteomes" id="UP000326505"/>
    </source>
</evidence>
<dbReference type="AlphaFoldDB" id="A0A5P2X0W3"/>
<keyword evidence="5" id="KW-1185">Reference proteome</keyword>
<feature type="compositionally biased region" description="Basic and acidic residues" evidence="1">
    <location>
        <begin position="1"/>
        <end position="16"/>
    </location>
</feature>
<dbReference type="Proteomes" id="UP000326505">
    <property type="component" value="Chromosome"/>
</dbReference>
<sequence length="178" mass="18884">MDGARQEAPVEPRPEYPPRTPTPPKNPPSPPPPGPPAPPQKRAGTPPARRRAAALIANRRAANWALESAPWSQAKTAAKVVEQLRSWGYLTSAAQREKYTAVTRLLAGAALGDGGQRITVHVADQDGAALIMALSHQDGPGQNDETLLEAIAALGVLSCGADTERDEAGNRRWALLEL</sequence>
<dbReference type="Proteomes" id="UP000549009">
    <property type="component" value="Unassembled WGS sequence"/>
</dbReference>
<evidence type="ECO:0000313" key="5">
    <source>
        <dbReference type="Proteomes" id="UP000549009"/>
    </source>
</evidence>
<reference evidence="3 4" key="1">
    <citation type="submission" date="2017-09" db="EMBL/GenBank/DDBJ databases">
        <authorList>
            <person name="Lee N."/>
            <person name="Cho B.-K."/>
        </authorList>
    </citation>
    <scope>NUCLEOTIDE SEQUENCE [LARGE SCALE GENOMIC DNA]</scope>
    <source>
        <strain evidence="3 4">ATCC 27465</strain>
    </source>
</reference>
<evidence type="ECO:0000313" key="3">
    <source>
        <dbReference type="EMBL" id="QEV57344.1"/>
    </source>
</evidence>
<reference evidence="2 5" key="2">
    <citation type="submission" date="2020-08" db="EMBL/GenBank/DDBJ databases">
        <title>Genomic Encyclopedia of Type Strains, Phase III (KMG-III): the genomes of soil and plant-associated and newly described type strains.</title>
        <authorList>
            <person name="Whitman W."/>
        </authorList>
    </citation>
    <scope>NUCLEOTIDE SEQUENCE [LARGE SCALE GENOMIC DNA]</scope>
    <source>
        <strain evidence="2 5">CECT 3146</strain>
    </source>
</reference>
<gene>
    <name evidence="3" type="ORF">CP982_00135</name>
    <name evidence="2" type="ORF">FHS40_007136</name>
</gene>